<dbReference type="InterPro" id="IPR001139">
    <property type="entry name" value="Glyco_hydro_30"/>
</dbReference>
<keyword evidence="3 4" id="KW-0378">Hydrolase</keyword>
<gene>
    <name evidence="7" type="ORF">VNI00_016372</name>
</gene>
<dbReference type="SUPFAM" id="SSF51445">
    <property type="entry name" value="(Trans)glycosidases"/>
    <property type="match status" value="1"/>
</dbReference>
<evidence type="ECO:0000313" key="7">
    <source>
        <dbReference type="EMBL" id="KAK7024336.1"/>
    </source>
</evidence>
<organism evidence="7 8">
    <name type="scientific">Paramarasmius palmivorus</name>
    <dbReference type="NCBI Taxonomy" id="297713"/>
    <lineage>
        <taxon>Eukaryota</taxon>
        <taxon>Fungi</taxon>
        <taxon>Dikarya</taxon>
        <taxon>Basidiomycota</taxon>
        <taxon>Agaricomycotina</taxon>
        <taxon>Agaricomycetes</taxon>
        <taxon>Agaricomycetidae</taxon>
        <taxon>Agaricales</taxon>
        <taxon>Marasmiineae</taxon>
        <taxon>Marasmiaceae</taxon>
        <taxon>Paramarasmius</taxon>
    </lineage>
</organism>
<evidence type="ECO:0000259" key="6">
    <source>
        <dbReference type="Pfam" id="PF02055"/>
    </source>
</evidence>
<reference evidence="7 8" key="1">
    <citation type="submission" date="2024-01" db="EMBL/GenBank/DDBJ databases">
        <title>A draft genome for a cacao thread blight-causing isolate of Paramarasmius palmivorus.</title>
        <authorList>
            <person name="Baruah I.K."/>
            <person name="Bukari Y."/>
            <person name="Amoako-Attah I."/>
            <person name="Meinhardt L.W."/>
            <person name="Bailey B.A."/>
            <person name="Cohen S.P."/>
        </authorList>
    </citation>
    <scope>NUCLEOTIDE SEQUENCE [LARGE SCALE GENOMIC DNA]</scope>
    <source>
        <strain evidence="7 8">GH-12</strain>
    </source>
</reference>
<dbReference type="InterPro" id="IPR017853">
    <property type="entry name" value="GH"/>
</dbReference>
<evidence type="ECO:0000313" key="8">
    <source>
        <dbReference type="Proteomes" id="UP001383192"/>
    </source>
</evidence>
<feature type="chain" id="PRO_5043664968" description="Glycosyl hydrolase family 30 TIM-barrel domain-containing protein" evidence="5">
    <location>
        <begin position="17"/>
        <end position="324"/>
    </location>
</feature>
<feature type="signal peptide" evidence="5">
    <location>
        <begin position="1"/>
        <end position="16"/>
    </location>
</feature>
<dbReference type="GO" id="GO:0006680">
    <property type="term" value="P:glucosylceramide catabolic process"/>
    <property type="evidence" value="ECO:0007669"/>
    <property type="project" value="TreeGrafter"/>
</dbReference>
<dbReference type="PANTHER" id="PTHR11069:SF23">
    <property type="entry name" value="LYSOSOMAL ACID GLUCOSYLCERAMIDASE"/>
    <property type="match status" value="1"/>
</dbReference>
<dbReference type="Proteomes" id="UP001383192">
    <property type="component" value="Unassembled WGS sequence"/>
</dbReference>
<keyword evidence="8" id="KW-1185">Reference proteome</keyword>
<keyword evidence="4" id="KW-0326">Glycosidase</keyword>
<dbReference type="Pfam" id="PF02055">
    <property type="entry name" value="Glyco_hydro_30"/>
    <property type="match status" value="1"/>
</dbReference>
<dbReference type="Gene3D" id="3.20.20.80">
    <property type="entry name" value="Glycosidases"/>
    <property type="match status" value="1"/>
</dbReference>
<name>A0AAW0BE78_9AGAR</name>
<evidence type="ECO:0000256" key="5">
    <source>
        <dbReference type="SAM" id="SignalP"/>
    </source>
</evidence>
<sequence length="324" mass="35690">MWSYILPFLFLSSSYCGLFTAGQQIYDVWQTTWDRSKLFTSSPPSSPINFVSSDPPGDLTIGVNDGSIYQDIVGFGGTLTDSAALTLSNLKSRNSNNYWNVLRYMFDTTDGANAAGLSYIRVPIGASDFSASVYSLDDSLGDTSFSQFNINRSPGYLFSTLKDILSVNSRIKIHILPWSPPGWMKDSGSMNGGTLKSNMVQYYSTYLLKAAQGFQGMGIPLYAITIQNEPLNDNPTYPTCTMTPSMEGQIGRSLRDKLNTNGLGNVKIIGFEHNWIYASDYPISLIQNYGDAFDGVSFHCYEGSVASQDAFHQAFPSKVITFKP</sequence>
<evidence type="ECO:0000256" key="3">
    <source>
        <dbReference type="ARBA" id="ARBA00022801"/>
    </source>
</evidence>
<comment type="similarity">
    <text evidence="1 4">Belongs to the glycosyl hydrolase 30 family.</text>
</comment>
<dbReference type="GO" id="GO:0004348">
    <property type="term" value="F:glucosylceramidase activity"/>
    <property type="evidence" value="ECO:0007669"/>
    <property type="project" value="InterPro"/>
</dbReference>
<evidence type="ECO:0000256" key="2">
    <source>
        <dbReference type="ARBA" id="ARBA00022729"/>
    </source>
</evidence>
<proteinExistence type="inferred from homology"/>
<dbReference type="EMBL" id="JAYKXP010000126">
    <property type="protein sequence ID" value="KAK7024336.1"/>
    <property type="molecule type" value="Genomic_DNA"/>
</dbReference>
<dbReference type="AlphaFoldDB" id="A0AAW0BE78"/>
<accession>A0AAW0BE78</accession>
<evidence type="ECO:0000256" key="1">
    <source>
        <dbReference type="ARBA" id="ARBA00005382"/>
    </source>
</evidence>
<evidence type="ECO:0000256" key="4">
    <source>
        <dbReference type="RuleBase" id="RU361188"/>
    </source>
</evidence>
<keyword evidence="2 5" id="KW-0732">Signal</keyword>
<dbReference type="GO" id="GO:0016020">
    <property type="term" value="C:membrane"/>
    <property type="evidence" value="ECO:0007669"/>
    <property type="project" value="GOC"/>
</dbReference>
<protein>
    <recommendedName>
        <fullName evidence="6">Glycosyl hydrolase family 30 TIM-barrel domain-containing protein</fullName>
    </recommendedName>
</protein>
<comment type="caution">
    <text evidence="7">The sequence shown here is derived from an EMBL/GenBank/DDBJ whole genome shotgun (WGS) entry which is preliminary data.</text>
</comment>
<dbReference type="InterPro" id="IPR033453">
    <property type="entry name" value="Glyco_hydro_30_TIM-barrel"/>
</dbReference>
<feature type="domain" description="Glycosyl hydrolase family 30 TIM-barrel" evidence="6">
    <location>
        <begin position="72"/>
        <end position="282"/>
    </location>
</feature>
<dbReference type="PANTHER" id="PTHR11069">
    <property type="entry name" value="GLUCOSYLCERAMIDASE"/>
    <property type="match status" value="1"/>
</dbReference>